<keyword evidence="3" id="KW-1185">Reference proteome</keyword>
<gene>
    <name evidence="2" type="ORF">SVUK_LOCUS13231</name>
</gene>
<dbReference type="Proteomes" id="UP000270094">
    <property type="component" value="Unassembled WGS sequence"/>
</dbReference>
<evidence type="ECO:0000313" key="3">
    <source>
        <dbReference type="Proteomes" id="UP000270094"/>
    </source>
</evidence>
<proteinExistence type="predicted"/>
<protein>
    <submittedName>
        <fullName evidence="2">Uncharacterized protein</fullName>
    </submittedName>
</protein>
<feature type="non-terminal residue" evidence="2">
    <location>
        <position position="167"/>
    </location>
</feature>
<dbReference type="PANTHER" id="PTHR13351">
    <property type="entry name" value="RENIN RECEPTOR"/>
    <property type="match status" value="1"/>
</dbReference>
<evidence type="ECO:0000313" key="2">
    <source>
        <dbReference type="EMBL" id="VDM78233.1"/>
    </source>
</evidence>
<feature type="chain" id="PRO_5017956403" evidence="1">
    <location>
        <begin position="17"/>
        <end position="167"/>
    </location>
</feature>
<dbReference type="GO" id="GO:0030177">
    <property type="term" value="P:positive regulation of Wnt signaling pathway"/>
    <property type="evidence" value="ECO:0007669"/>
    <property type="project" value="TreeGrafter"/>
</dbReference>
<sequence>MKEVALVLVLITGCLASVIEFVSLPKSCSLPSPTSASELRTSQLALLNANLLGLTAEPIPGFKVKSDLFSRPRAISVIRIDGIDSLNDRDRNSYHVEISSYEGISGSSIAQDALGRKVDNKIKTKIPVLYKELEHLYQLLSAVTAQKTKFEKSNTADAYHVTITGLA</sequence>
<dbReference type="GO" id="GO:0038023">
    <property type="term" value="F:signaling receptor activity"/>
    <property type="evidence" value="ECO:0007669"/>
    <property type="project" value="InterPro"/>
</dbReference>
<reference evidence="2 3" key="1">
    <citation type="submission" date="2018-11" db="EMBL/GenBank/DDBJ databases">
        <authorList>
            <consortium name="Pathogen Informatics"/>
        </authorList>
    </citation>
    <scope>NUCLEOTIDE SEQUENCE [LARGE SCALE GENOMIC DNA]</scope>
</reference>
<dbReference type="GO" id="GO:0009897">
    <property type="term" value="C:external side of plasma membrane"/>
    <property type="evidence" value="ECO:0007669"/>
    <property type="project" value="TreeGrafter"/>
</dbReference>
<dbReference type="EMBL" id="UYYB01101366">
    <property type="protein sequence ID" value="VDM78233.1"/>
    <property type="molecule type" value="Genomic_DNA"/>
</dbReference>
<accession>A0A3P7JC04</accession>
<dbReference type="InterPro" id="IPR012493">
    <property type="entry name" value="Renin_rcpt"/>
</dbReference>
<dbReference type="AlphaFoldDB" id="A0A3P7JC04"/>
<dbReference type="PANTHER" id="PTHR13351:SF1">
    <property type="entry name" value="RENIN RECEPTOR"/>
    <property type="match status" value="1"/>
</dbReference>
<keyword evidence="1" id="KW-0732">Signal</keyword>
<name>A0A3P7JC04_STRVU</name>
<dbReference type="OrthoDB" id="7866065at2759"/>
<organism evidence="2 3">
    <name type="scientific">Strongylus vulgaris</name>
    <name type="common">Blood worm</name>
    <dbReference type="NCBI Taxonomy" id="40348"/>
    <lineage>
        <taxon>Eukaryota</taxon>
        <taxon>Metazoa</taxon>
        <taxon>Ecdysozoa</taxon>
        <taxon>Nematoda</taxon>
        <taxon>Chromadorea</taxon>
        <taxon>Rhabditida</taxon>
        <taxon>Rhabditina</taxon>
        <taxon>Rhabditomorpha</taxon>
        <taxon>Strongyloidea</taxon>
        <taxon>Strongylidae</taxon>
        <taxon>Strongylus</taxon>
    </lineage>
</organism>
<evidence type="ECO:0000256" key="1">
    <source>
        <dbReference type="SAM" id="SignalP"/>
    </source>
</evidence>
<feature type="signal peptide" evidence="1">
    <location>
        <begin position="1"/>
        <end position="16"/>
    </location>
</feature>